<dbReference type="InterPro" id="IPR004477">
    <property type="entry name" value="ComEC_N"/>
</dbReference>
<evidence type="ECO:0000313" key="10">
    <source>
        <dbReference type="Proteomes" id="UP000176558"/>
    </source>
</evidence>
<name>A0A1G2USW8_9BACT</name>
<dbReference type="Pfam" id="PF03772">
    <property type="entry name" value="Competence"/>
    <property type="match status" value="1"/>
</dbReference>
<feature type="transmembrane region" description="Helical" evidence="6">
    <location>
        <begin position="271"/>
        <end position="304"/>
    </location>
</feature>
<dbReference type="InterPro" id="IPR025405">
    <property type="entry name" value="DUF4131"/>
</dbReference>
<evidence type="ECO:0000256" key="6">
    <source>
        <dbReference type="SAM" id="Phobius"/>
    </source>
</evidence>
<comment type="caution">
    <text evidence="9">The sequence shown here is derived from an EMBL/GenBank/DDBJ whole genome shotgun (WGS) entry which is preliminary data.</text>
</comment>
<reference evidence="9 10" key="1">
    <citation type="journal article" date="2016" name="Nat. Commun.">
        <title>Thousands of microbial genomes shed light on interconnected biogeochemical processes in an aquifer system.</title>
        <authorList>
            <person name="Anantharaman K."/>
            <person name="Brown C.T."/>
            <person name="Hug L.A."/>
            <person name="Sharon I."/>
            <person name="Castelle C.J."/>
            <person name="Probst A.J."/>
            <person name="Thomas B.C."/>
            <person name="Singh A."/>
            <person name="Wilkins M.J."/>
            <person name="Karaoz U."/>
            <person name="Brodie E.L."/>
            <person name="Williams K.H."/>
            <person name="Hubbard S.S."/>
            <person name="Banfield J.F."/>
        </authorList>
    </citation>
    <scope>NUCLEOTIDE SEQUENCE [LARGE SCALE GENOMIC DNA]</scope>
</reference>
<keyword evidence="3 6" id="KW-0812">Transmembrane</keyword>
<protein>
    <recommendedName>
        <fullName evidence="11">ComEC/Rec2-related protein domain-containing protein</fullName>
    </recommendedName>
</protein>
<evidence type="ECO:0000313" key="9">
    <source>
        <dbReference type="EMBL" id="OHB12474.1"/>
    </source>
</evidence>
<evidence type="ECO:0000256" key="1">
    <source>
        <dbReference type="ARBA" id="ARBA00004651"/>
    </source>
</evidence>
<feature type="domain" description="DUF4131" evidence="8">
    <location>
        <begin position="19"/>
        <end position="180"/>
    </location>
</feature>
<dbReference type="InterPro" id="IPR052159">
    <property type="entry name" value="Competence_DNA_uptake"/>
</dbReference>
<feature type="domain" description="ComEC/Rec2-related protein" evidence="7">
    <location>
        <begin position="219"/>
        <end position="483"/>
    </location>
</feature>
<dbReference type="AlphaFoldDB" id="A0A1G2USW8"/>
<dbReference type="EMBL" id="MHWT01000015">
    <property type="protein sequence ID" value="OHB12474.1"/>
    <property type="molecule type" value="Genomic_DNA"/>
</dbReference>
<proteinExistence type="predicted"/>
<feature type="transmembrane region" description="Helical" evidence="6">
    <location>
        <begin position="51"/>
        <end position="70"/>
    </location>
</feature>
<keyword evidence="5 6" id="KW-0472">Membrane</keyword>
<evidence type="ECO:0000259" key="8">
    <source>
        <dbReference type="Pfam" id="PF13567"/>
    </source>
</evidence>
<feature type="transmembrane region" description="Helical" evidence="6">
    <location>
        <begin position="424"/>
        <end position="442"/>
    </location>
</feature>
<feature type="transmembrane region" description="Helical" evidence="6">
    <location>
        <begin position="398"/>
        <end position="417"/>
    </location>
</feature>
<keyword evidence="2" id="KW-1003">Cell membrane</keyword>
<sequence>MLFSIVIGFVLGIAIGSFVPLNIWIFVALIILTSVVFVYRYFVEEKDRKILIIGTLLLLGIIGGMGRMYFSDLNQSSKLDSFANKKISAVGIVAAEPDVRENNTKLTVKLEKVGETSIQEKILITVPIYPEFNYGDKVKVEVILKVPDKIESDDGRVFDYQGYLRVRGIWYTGSFAKVELVSKGNGNVVKDLLFKIKKAFTRSLNNALPQPESSLMAGLLLGTKQSLGKNLLTEFQKTGVSHIVVLSGYNIAIVAESIMDFLKFLPKNFSFGAGAVGIILFTILSGGGASATRAAIMVLVALFAKKMNRDYKASRVLGVTIILMLAPNPLLLVFDPSFQLSVLATTGLIFVTPYVTPYLSRVTEKFGLREIIGSTIATQLTVLPFLIYNMGILSLVSLPVNVLILGTIPLTMLLGFFVGLTGLLSLYLSFIPALFAYIFLWYQLTVVHLGASIPFSAINLPAFSPIVLVGVYLVILSGLHFLKKKKLAAI</sequence>
<dbReference type="PANTHER" id="PTHR30619">
    <property type="entry name" value="DNA INTERNALIZATION/COMPETENCE PROTEIN COMEC/REC2"/>
    <property type="match status" value="1"/>
</dbReference>
<evidence type="ECO:0000259" key="7">
    <source>
        <dbReference type="Pfam" id="PF03772"/>
    </source>
</evidence>
<feature type="transmembrane region" description="Helical" evidence="6">
    <location>
        <begin position="316"/>
        <end position="334"/>
    </location>
</feature>
<organism evidence="9 10">
    <name type="scientific">Candidatus Zambryskibacteria bacterium RIFCSPLOWO2_12_FULL_39_23</name>
    <dbReference type="NCBI Taxonomy" id="1802776"/>
    <lineage>
        <taxon>Bacteria</taxon>
        <taxon>Candidatus Zambryskiibacteriota</taxon>
    </lineage>
</organism>
<feature type="transmembrane region" description="Helical" evidence="6">
    <location>
        <begin position="371"/>
        <end position="392"/>
    </location>
</feature>
<dbReference type="GO" id="GO:0005886">
    <property type="term" value="C:plasma membrane"/>
    <property type="evidence" value="ECO:0007669"/>
    <property type="project" value="UniProtKB-SubCell"/>
</dbReference>
<accession>A0A1G2USW8</accession>
<evidence type="ECO:0000256" key="2">
    <source>
        <dbReference type="ARBA" id="ARBA00022475"/>
    </source>
</evidence>
<evidence type="ECO:0008006" key="11">
    <source>
        <dbReference type="Google" id="ProtNLM"/>
    </source>
</evidence>
<dbReference type="NCBIfam" id="TIGR00360">
    <property type="entry name" value="ComEC_N-term"/>
    <property type="match status" value="1"/>
</dbReference>
<dbReference type="PANTHER" id="PTHR30619:SF7">
    <property type="entry name" value="BETA-LACTAMASE DOMAIN PROTEIN"/>
    <property type="match status" value="1"/>
</dbReference>
<evidence type="ECO:0000256" key="5">
    <source>
        <dbReference type="ARBA" id="ARBA00023136"/>
    </source>
</evidence>
<dbReference type="Proteomes" id="UP000176558">
    <property type="component" value="Unassembled WGS sequence"/>
</dbReference>
<feature type="transmembrane region" description="Helical" evidence="6">
    <location>
        <begin position="462"/>
        <end position="482"/>
    </location>
</feature>
<feature type="transmembrane region" description="Helical" evidence="6">
    <location>
        <begin position="6"/>
        <end position="39"/>
    </location>
</feature>
<dbReference type="Pfam" id="PF13567">
    <property type="entry name" value="DUF4131"/>
    <property type="match status" value="1"/>
</dbReference>
<evidence type="ECO:0000256" key="4">
    <source>
        <dbReference type="ARBA" id="ARBA00022989"/>
    </source>
</evidence>
<feature type="transmembrane region" description="Helical" evidence="6">
    <location>
        <begin position="340"/>
        <end position="359"/>
    </location>
</feature>
<gene>
    <name evidence="9" type="ORF">A3G99_00080</name>
</gene>
<keyword evidence="4 6" id="KW-1133">Transmembrane helix</keyword>
<evidence type="ECO:0000256" key="3">
    <source>
        <dbReference type="ARBA" id="ARBA00022692"/>
    </source>
</evidence>
<comment type="subcellular location">
    <subcellularLocation>
        <location evidence="1">Cell membrane</location>
        <topology evidence="1">Multi-pass membrane protein</topology>
    </subcellularLocation>
</comment>